<sequence>MPGFTNKPIIIDAREHLMGRLATIVAKAALNGHKVRVLRAEQMESPELFSVHLCCLCHLRNKLKFLSFLRKRCNVNPARGPFHHRAPSKIFKRAVRGMLPYKTFRGREALKRVRAFEGVPPRYMRVKKQIAPNALRVICLSPGRKYCRLGRLSHEVGWKYQDIVATLEAKRKIKASIAYGKKKVEQRTKGLAKKKVYERIVRHQKLLQSMGHK</sequence>
<dbReference type="Gene3D" id="3.90.1180.10">
    <property type="entry name" value="Ribosomal protein L13"/>
    <property type="match status" value="1"/>
</dbReference>
<dbReference type="SUPFAM" id="SSF52161">
    <property type="entry name" value="Ribosomal protein L13"/>
    <property type="match status" value="1"/>
</dbReference>
<dbReference type="KEGG" id="dpx:DAPPUDRAFT_112232"/>
<dbReference type="CDD" id="cd00392">
    <property type="entry name" value="Ribosomal_L13"/>
    <property type="match status" value="1"/>
</dbReference>
<organism evidence="7 8">
    <name type="scientific">Daphnia pulex</name>
    <name type="common">Water flea</name>
    <dbReference type="NCBI Taxonomy" id="6669"/>
    <lineage>
        <taxon>Eukaryota</taxon>
        <taxon>Metazoa</taxon>
        <taxon>Ecdysozoa</taxon>
        <taxon>Arthropoda</taxon>
        <taxon>Crustacea</taxon>
        <taxon>Branchiopoda</taxon>
        <taxon>Diplostraca</taxon>
        <taxon>Cladocera</taxon>
        <taxon>Anomopoda</taxon>
        <taxon>Daphniidae</taxon>
        <taxon>Daphnia</taxon>
    </lineage>
</organism>
<dbReference type="InParanoid" id="E9HBC4"/>
<evidence type="ECO:0000256" key="3">
    <source>
        <dbReference type="ARBA" id="ARBA00023274"/>
    </source>
</evidence>
<dbReference type="InterPro" id="IPR023563">
    <property type="entry name" value="Ribosomal_uL13_CS"/>
</dbReference>
<evidence type="ECO:0000256" key="5">
    <source>
        <dbReference type="ARBA" id="ARBA00035367"/>
    </source>
</evidence>
<dbReference type="InterPro" id="IPR036899">
    <property type="entry name" value="Ribosomal_uL13_sf"/>
</dbReference>
<dbReference type="NCBIfam" id="TIGR01077">
    <property type="entry name" value="L13_A_E"/>
    <property type="match status" value="1"/>
</dbReference>
<dbReference type="PANTHER" id="PTHR11545">
    <property type="entry name" value="RIBOSOMAL PROTEIN L13"/>
    <property type="match status" value="1"/>
</dbReference>
<dbReference type="Pfam" id="PF00572">
    <property type="entry name" value="Ribosomal_L13"/>
    <property type="match status" value="1"/>
</dbReference>
<proteinExistence type="inferred from homology"/>
<dbReference type="Gene3D" id="6.10.250.3250">
    <property type="match status" value="1"/>
</dbReference>
<evidence type="ECO:0000256" key="2">
    <source>
        <dbReference type="ARBA" id="ARBA00022980"/>
    </source>
</evidence>
<dbReference type="AlphaFoldDB" id="E9HBC4"/>
<dbReference type="GO" id="GO:0017148">
    <property type="term" value="P:negative regulation of translation"/>
    <property type="evidence" value="ECO:0000318"/>
    <property type="project" value="GO_Central"/>
</dbReference>
<dbReference type="OrthoDB" id="1882297at2759"/>
<dbReference type="eggNOG" id="KOG3204">
    <property type="taxonomic scope" value="Eukaryota"/>
</dbReference>
<evidence type="ECO:0000313" key="8">
    <source>
        <dbReference type="Proteomes" id="UP000000305"/>
    </source>
</evidence>
<dbReference type="GO" id="GO:0005840">
    <property type="term" value="C:ribosome"/>
    <property type="evidence" value="ECO:0000318"/>
    <property type="project" value="GO_Central"/>
</dbReference>
<gene>
    <name evidence="7" type="ORF">DAPPUDRAFT_112232</name>
</gene>
<dbReference type="FunFam" id="3.90.1180.10:FF:000002">
    <property type="entry name" value="60S ribosomal protein L16"/>
    <property type="match status" value="1"/>
</dbReference>
<comment type="similarity">
    <text evidence="1 6">Belongs to the universal ribosomal protein uL13 family.</text>
</comment>
<dbReference type="PhylomeDB" id="E9HBC4"/>
<dbReference type="OMA" id="HMMGRLA"/>
<dbReference type="GO" id="GO:0003729">
    <property type="term" value="F:mRNA binding"/>
    <property type="evidence" value="ECO:0000318"/>
    <property type="project" value="GO_Central"/>
</dbReference>
<name>E9HBC4_DAPPU</name>
<dbReference type="PANTHER" id="PTHR11545:SF3">
    <property type="entry name" value="LARGE RIBOSOMAL SUBUNIT PROTEIN UL13"/>
    <property type="match status" value="1"/>
</dbReference>
<dbReference type="InterPro" id="IPR005755">
    <property type="entry name" value="Ribosomal_uL13_euk/arc"/>
</dbReference>
<evidence type="ECO:0000256" key="4">
    <source>
        <dbReference type="ARBA" id="ARBA00035201"/>
    </source>
</evidence>
<dbReference type="Proteomes" id="UP000000305">
    <property type="component" value="Unassembled WGS sequence"/>
</dbReference>
<reference evidence="7 8" key="1">
    <citation type="journal article" date="2011" name="Science">
        <title>The ecoresponsive genome of Daphnia pulex.</title>
        <authorList>
            <person name="Colbourne J.K."/>
            <person name="Pfrender M.E."/>
            <person name="Gilbert D."/>
            <person name="Thomas W.K."/>
            <person name="Tucker A."/>
            <person name="Oakley T.H."/>
            <person name="Tokishita S."/>
            <person name="Aerts A."/>
            <person name="Arnold G.J."/>
            <person name="Basu M.K."/>
            <person name="Bauer D.J."/>
            <person name="Caceres C.E."/>
            <person name="Carmel L."/>
            <person name="Casola C."/>
            <person name="Choi J.H."/>
            <person name="Detter J.C."/>
            <person name="Dong Q."/>
            <person name="Dusheyko S."/>
            <person name="Eads B.D."/>
            <person name="Frohlich T."/>
            <person name="Geiler-Samerotte K.A."/>
            <person name="Gerlach D."/>
            <person name="Hatcher P."/>
            <person name="Jogdeo S."/>
            <person name="Krijgsveld J."/>
            <person name="Kriventseva E.V."/>
            <person name="Kultz D."/>
            <person name="Laforsch C."/>
            <person name="Lindquist E."/>
            <person name="Lopez J."/>
            <person name="Manak J.R."/>
            <person name="Muller J."/>
            <person name="Pangilinan J."/>
            <person name="Patwardhan R.P."/>
            <person name="Pitluck S."/>
            <person name="Pritham E.J."/>
            <person name="Rechtsteiner A."/>
            <person name="Rho M."/>
            <person name="Rogozin I.B."/>
            <person name="Sakarya O."/>
            <person name="Salamov A."/>
            <person name="Schaack S."/>
            <person name="Shapiro H."/>
            <person name="Shiga Y."/>
            <person name="Skalitzky C."/>
            <person name="Smith Z."/>
            <person name="Souvorov A."/>
            <person name="Sung W."/>
            <person name="Tang Z."/>
            <person name="Tsuchiya D."/>
            <person name="Tu H."/>
            <person name="Vos H."/>
            <person name="Wang M."/>
            <person name="Wolf Y.I."/>
            <person name="Yamagata H."/>
            <person name="Yamada T."/>
            <person name="Ye Y."/>
            <person name="Shaw J.R."/>
            <person name="Andrews J."/>
            <person name="Crease T.J."/>
            <person name="Tang H."/>
            <person name="Lucas S.M."/>
            <person name="Robertson H.M."/>
            <person name="Bork P."/>
            <person name="Koonin E.V."/>
            <person name="Zdobnov E.M."/>
            <person name="Grigoriev I.V."/>
            <person name="Lynch M."/>
            <person name="Boore J.L."/>
        </authorList>
    </citation>
    <scope>NUCLEOTIDE SEQUENCE [LARGE SCALE GENOMIC DNA]</scope>
</reference>
<dbReference type="PROSITE" id="PS00783">
    <property type="entry name" value="RIBOSOMAL_L13"/>
    <property type="match status" value="1"/>
</dbReference>
<dbReference type="GO" id="GO:0022625">
    <property type="term" value="C:cytosolic large ribosomal subunit"/>
    <property type="evidence" value="ECO:0000318"/>
    <property type="project" value="GO_Central"/>
</dbReference>
<dbReference type="HOGENOM" id="CLU_076922_0_0_1"/>
<dbReference type="STRING" id="6669.E9HBC4"/>
<protein>
    <recommendedName>
        <fullName evidence="4">Large ribosomal subunit protein uL13</fullName>
    </recommendedName>
    <alternativeName>
        <fullName evidence="5">60S ribosomal protein L13a</fullName>
    </alternativeName>
</protein>
<evidence type="ECO:0000313" key="7">
    <source>
        <dbReference type="EMBL" id="EFX70971.1"/>
    </source>
</evidence>
<dbReference type="FunFam" id="6.10.250.3250:FF:000001">
    <property type="entry name" value="60S ribosomal protein L13a"/>
    <property type="match status" value="1"/>
</dbReference>
<dbReference type="InterPro" id="IPR005822">
    <property type="entry name" value="Ribosomal_uL13"/>
</dbReference>
<evidence type="ECO:0000256" key="1">
    <source>
        <dbReference type="ARBA" id="ARBA00006227"/>
    </source>
</evidence>
<dbReference type="GO" id="GO:0006412">
    <property type="term" value="P:translation"/>
    <property type="evidence" value="ECO:0007669"/>
    <property type="project" value="InterPro"/>
</dbReference>
<dbReference type="FunCoup" id="E9HBC4">
    <property type="interactions" value="1045"/>
</dbReference>
<keyword evidence="8" id="KW-1185">Reference proteome</keyword>
<dbReference type="EMBL" id="GL732615">
    <property type="protein sequence ID" value="EFX70971.1"/>
    <property type="molecule type" value="Genomic_DNA"/>
</dbReference>
<dbReference type="GO" id="GO:0003735">
    <property type="term" value="F:structural constituent of ribosome"/>
    <property type="evidence" value="ECO:0000318"/>
    <property type="project" value="GO_Central"/>
</dbReference>
<keyword evidence="3 6" id="KW-0687">Ribonucleoprotein</keyword>
<keyword evidence="2 6" id="KW-0689">Ribosomal protein</keyword>
<evidence type="ECO:0000256" key="6">
    <source>
        <dbReference type="RuleBase" id="RU003877"/>
    </source>
</evidence>
<dbReference type="HAMAP" id="MF_01366">
    <property type="entry name" value="Ribosomal_uL13"/>
    <property type="match status" value="1"/>
</dbReference>
<accession>E9HBC4</accession>